<proteinExistence type="inferred from homology"/>
<dbReference type="PANTHER" id="PTHR13710:SF120">
    <property type="entry name" value="BIFUNCTIONAL 3'-5' EXONUCLEASE_ATP-DEPENDENT HELICASE WRN"/>
    <property type="match status" value="1"/>
</dbReference>
<dbReference type="GO" id="GO:0005694">
    <property type="term" value="C:chromosome"/>
    <property type="evidence" value="ECO:0007669"/>
    <property type="project" value="TreeGrafter"/>
</dbReference>
<sequence length="385" mass="42686">MQTEKKTQLQDRFMANDMIMVATIAFGMGIDKPNIRNIINFDIPASVEAYSQQIGRAGRDGKPSICAFYLCPEDLYLRDIFTYGEQPSANSLRRLVKDICSPANARLDVGDTITVDRYNQSKEFDIKAIALSILYAHLELELGLFRATTPKYSNYTYQTHSPHFIQADKSPVAMAVKTAVFKKGPKWSHVDVDAAAAVPGIVRADVLQKLNEWGESGAIELKTGGVRHVYRLLRKLPSTSEEIGGIVKKLYSYMQAREQQDLGRTKDVIGLISSESCISRRLAAYFGDGSEGMPAECGHCVWCETHTQVSMPEMPPASPDPALVDKVLTACHARDDPRFLARVAFGIVSPRVTAMRLGRDPVFGSMNVCDFMELVRVFTDICEGS</sequence>
<keyword evidence="7" id="KW-1185">Reference proteome</keyword>
<name>A0A232LM40_9EURO</name>
<dbReference type="SUPFAM" id="SSF52540">
    <property type="entry name" value="P-loop containing nucleoside triphosphate hydrolases"/>
    <property type="match status" value="1"/>
</dbReference>
<feature type="transmembrane region" description="Helical" evidence="4">
    <location>
        <begin position="12"/>
        <end position="30"/>
    </location>
</feature>
<evidence type="ECO:0000313" key="7">
    <source>
        <dbReference type="Proteomes" id="UP000243515"/>
    </source>
</evidence>
<dbReference type="AlphaFoldDB" id="A0A232LM40"/>
<dbReference type="GO" id="GO:0000724">
    <property type="term" value="P:double-strand break repair via homologous recombination"/>
    <property type="evidence" value="ECO:0007669"/>
    <property type="project" value="TreeGrafter"/>
</dbReference>
<evidence type="ECO:0000256" key="3">
    <source>
        <dbReference type="ARBA" id="ARBA00034808"/>
    </source>
</evidence>
<dbReference type="InterPro" id="IPR001650">
    <property type="entry name" value="Helicase_C-like"/>
</dbReference>
<dbReference type="GO" id="GO:0005737">
    <property type="term" value="C:cytoplasm"/>
    <property type="evidence" value="ECO:0007669"/>
    <property type="project" value="TreeGrafter"/>
</dbReference>
<dbReference type="OrthoDB" id="10261556at2759"/>
<evidence type="ECO:0000259" key="5">
    <source>
        <dbReference type="PROSITE" id="PS51194"/>
    </source>
</evidence>
<comment type="similarity">
    <text evidence="1">Belongs to the helicase family. RecQ subfamily.</text>
</comment>
<gene>
    <name evidence="6" type="ORF">Egran_07020</name>
</gene>
<dbReference type="Gene3D" id="3.40.50.300">
    <property type="entry name" value="P-loop containing nucleotide triphosphate hydrolases"/>
    <property type="match status" value="1"/>
</dbReference>
<evidence type="ECO:0000313" key="6">
    <source>
        <dbReference type="EMBL" id="OXV05212.1"/>
    </source>
</evidence>
<evidence type="ECO:0000256" key="4">
    <source>
        <dbReference type="SAM" id="Phobius"/>
    </source>
</evidence>
<dbReference type="EMBL" id="NPHW01007389">
    <property type="protein sequence ID" value="OXV05212.1"/>
    <property type="molecule type" value="Genomic_DNA"/>
</dbReference>
<dbReference type="Gene3D" id="1.10.10.10">
    <property type="entry name" value="Winged helix-like DNA-binding domain superfamily/Winged helix DNA-binding domain"/>
    <property type="match status" value="1"/>
</dbReference>
<dbReference type="InterPro" id="IPR036388">
    <property type="entry name" value="WH-like_DNA-bd_sf"/>
</dbReference>
<comment type="caution">
    <text evidence="6">The sequence shown here is derived from an EMBL/GenBank/DDBJ whole genome shotgun (WGS) entry which is preliminary data.</text>
</comment>
<evidence type="ECO:0000256" key="2">
    <source>
        <dbReference type="ARBA" id="ARBA00034617"/>
    </source>
</evidence>
<dbReference type="PANTHER" id="PTHR13710">
    <property type="entry name" value="DNA HELICASE RECQ FAMILY MEMBER"/>
    <property type="match status" value="1"/>
</dbReference>
<dbReference type="Pfam" id="PF00271">
    <property type="entry name" value="Helicase_C"/>
    <property type="match status" value="1"/>
</dbReference>
<dbReference type="GO" id="GO:0009378">
    <property type="term" value="F:four-way junction helicase activity"/>
    <property type="evidence" value="ECO:0007669"/>
    <property type="project" value="TreeGrafter"/>
</dbReference>
<dbReference type="InterPro" id="IPR027417">
    <property type="entry name" value="P-loop_NTPase"/>
</dbReference>
<dbReference type="EC" id="5.6.2.4" evidence="3"/>
<evidence type="ECO:0000256" key="1">
    <source>
        <dbReference type="ARBA" id="ARBA00005446"/>
    </source>
</evidence>
<reference evidence="6 7" key="1">
    <citation type="journal article" date="2015" name="Environ. Microbiol.">
        <title>Metagenome sequence of Elaphomyces granulatus from sporocarp tissue reveals Ascomycota ectomycorrhizal fingerprints of genome expansion and a Proteobacteria-rich microbiome.</title>
        <authorList>
            <person name="Quandt C.A."/>
            <person name="Kohler A."/>
            <person name="Hesse C.N."/>
            <person name="Sharpton T.J."/>
            <person name="Martin F."/>
            <person name="Spatafora J.W."/>
        </authorList>
    </citation>
    <scope>NUCLEOTIDE SEQUENCE [LARGE SCALE GENOMIC DNA]</scope>
    <source>
        <strain evidence="6 7">OSC145934</strain>
    </source>
</reference>
<protein>
    <recommendedName>
        <fullName evidence="3">DNA 3'-5' helicase</fullName>
        <ecNumber evidence="3">5.6.2.4</ecNumber>
    </recommendedName>
</protein>
<accession>A0A232LM40</accession>
<comment type="catalytic activity">
    <reaction evidence="2">
        <text>Couples ATP hydrolysis with the unwinding of duplex DNA by translocating in the 3'-5' direction.</text>
        <dbReference type="EC" id="5.6.2.4"/>
    </reaction>
</comment>
<organism evidence="6 7">
    <name type="scientific">Elaphomyces granulatus</name>
    <dbReference type="NCBI Taxonomy" id="519963"/>
    <lineage>
        <taxon>Eukaryota</taxon>
        <taxon>Fungi</taxon>
        <taxon>Dikarya</taxon>
        <taxon>Ascomycota</taxon>
        <taxon>Pezizomycotina</taxon>
        <taxon>Eurotiomycetes</taxon>
        <taxon>Eurotiomycetidae</taxon>
        <taxon>Eurotiales</taxon>
        <taxon>Elaphomycetaceae</taxon>
        <taxon>Elaphomyces</taxon>
    </lineage>
</organism>
<keyword evidence="4" id="KW-0812">Transmembrane</keyword>
<dbReference type="GO" id="GO:0005634">
    <property type="term" value="C:nucleus"/>
    <property type="evidence" value="ECO:0007669"/>
    <property type="project" value="TreeGrafter"/>
</dbReference>
<keyword evidence="4" id="KW-1133">Transmembrane helix</keyword>
<dbReference type="SMART" id="SM00490">
    <property type="entry name" value="HELICc"/>
    <property type="match status" value="1"/>
</dbReference>
<dbReference type="GO" id="GO:0043138">
    <property type="term" value="F:3'-5' DNA helicase activity"/>
    <property type="evidence" value="ECO:0007669"/>
    <property type="project" value="UniProtKB-EC"/>
</dbReference>
<dbReference type="Proteomes" id="UP000243515">
    <property type="component" value="Unassembled WGS sequence"/>
</dbReference>
<dbReference type="PROSITE" id="PS51194">
    <property type="entry name" value="HELICASE_CTER"/>
    <property type="match status" value="1"/>
</dbReference>
<keyword evidence="4" id="KW-0472">Membrane</keyword>
<feature type="domain" description="Helicase C-terminal" evidence="5">
    <location>
        <begin position="1"/>
        <end position="100"/>
    </location>
</feature>